<evidence type="ECO:0000313" key="2">
    <source>
        <dbReference type="Proteomes" id="UP001163603"/>
    </source>
</evidence>
<sequence length="624" mass="71051">MEYRVYELLHVLEFTSSRKRMSVIVRSPEKQLLLLCKGADSVMFERLSKEGRLFGAETRVHINRYAEAGLRTLVIAYRELEEHEYRRWEEEFSKAKNSVTADRDALVAAAADKIERNLILLGATAVEDKLQKGVPECIDKFSRAGIHIWVLTGDKMETAINIGYACSLLRQGMENIVITLDTPEIEALEKQVDKEAVAKASLESVQMQITEGRSRIPSDKNNPVKFGLVIDGKSLDCALGEKLSNMFLDLALNCSSVICCRSSPKQKALVTRLVKGTGKTTLAVGDGGNDVGMLQEADIGVGISGVEGMQAVMSSDFSIAQFRYLERLLLVHGHWCYRRIAMMICYFFYKNITFGFTLFWFESYASFSGQPAYNDWYMSCYNVFFTSLPAIALGVFDQDVSAKLCLKFQPYSFYAPLRPEVLTTSAWQYPLLYQEGVQNILFSWLRILGWMSNGILSSIIIFFFTTNSIFNQAFRTDGKVVDYEVFGVTMYTSVVWVVNCQMALSINYFTWIQHFFIWGSIALWYLFLVIYGSLPTTFSTTAYMVLVEACAPSLLYWLTTLLVVVSTLLPYFFYRAFQVRFRPMIHDIIQQEGLKDQDTETSELPARVEVKMHHLKANLMQRNT</sequence>
<dbReference type="Proteomes" id="UP001163603">
    <property type="component" value="Chromosome 1"/>
</dbReference>
<name>A0ACC0ZHP1_9ROSI</name>
<accession>A0ACC0ZHP1</accession>
<protein>
    <submittedName>
        <fullName evidence="1">Uncharacterized protein</fullName>
    </submittedName>
</protein>
<keyword evidence="2" id="KW-1185">Reference proteome</keyword>
<comment type="caution">
    <text evidence="1">The sequence shown here is derived from an EMBL/GenBank/DDBJ whole genome shotgun (WGS) entry which is preliminary data.</text>
</comment>
<evidence type="ECO:0000313" key="1">
    <source>
        <dbReference type="EMBL" id="KAJ0051704.1"/>
    </source>
</evidence>
<gene>
    <name evidence="1" type="ORF">Pint_02723</name>
</gene>
<proteinExistence type="predicted"/>
<organism evidence="1 2">
    <name type="scientific">Pistacia integerrima</name>
    <dbReference type="NCBI Taxonomy" id="434235"/>
    <lineage>
        <taxon>Eukaryota</taxon>
        <taxon>Viridiplantae</taxon>
        <taxon>Streptophyta</taxon>
        <taxon>Embryophyta</taxon>
        <taxon>Tracheophyta</taxon>
        <taxon>Spermatophyta</taxon>
        <taxon>Magnoliopsida</taxon>
        <taxon>eudicotyledons</taxon>
        <taxon>Gunneridae</taxon>
        <taxon>Pentapetalae</taxon>
        <taxon>rosids</taxon>
        <taxon>malvids</taxon>
        <taxon>Sapindales</taxon>
        <taxon>Anacardiaceae</taxon>
        <taxon>Pistacia</taxon>
    </lineage>
</organism>
<reference evidence="2" key="1">
    <citation type="journal article" date="2023" name="G3 (Bethesda)">
        <title>Genome assembly and association tests identify interacting loci associated with vigor, precocity, and sex in interspecific pistachio rootstocks.</title>
        <authorList>
            <person name="Palmer W."/>
            <person name="Jacygrad E."/>
            <person name="Sagayaradj S."/>
            <person name="Cavanaugh K."/>
            <person name="Han R."/>
            <person name="Bertier L."/>
            <person name="Beede B."/>
            <person name="Kafkas S."/>
            <person name="Golino D."/>
            <person name="Preece J."/>
            <person name="Michelmore R."/>
        </authorList>
    </citation>
    <scope>NUCLEOTIDE SEQUENCE [LARGE SCALE GENOMIC DNA]</scope>
</reference>
<dbReference type="EMBL" id="CM047736">
    <property type="protein sequence ID" value="KAJ0051704.1"/>
    <property type="molecule type" value="Genomic_DNA"/>
</dbReference>